<dbReference type="CDD" id="cd04333">
    <property type="entry name" value="ProX_deacylase"/>
    <property type="match status" value="1"/>
</dbReference>
<evidence type="ECO:0000259" key="1">
    <source>
        <dbReference type="Pfam" id="PF04073"/>
    </source>
</evidence>
<dbReference type="PANTHER" id="PTHR30411:SF1">
    <property type="entry name" value="CYTOPLASMIC PROTEIN"/>
    <property type="match status" value="1"/>
</dbReference>
<dbReference type="InterPro" id="IPR007214">
    <property type="entry name" value="YbaK/aa-tRNA-synth-assoc-dom"/>
</dbReference>
<dbReference type="PANTHER" id="PTHR30411">
    <property type="entry name" value="CYTOPLASMIC PROTEIN"/>
    <property type="match status" value="1"/>
</dbReference>
<accession>A0ABS9EJJ9</accession>
<proteinExistence type="predicted"/>
<protein>
    <submittedName>
        <fullName evidence="2">YbaK/EbsC family protein</fullName>
    </submittedName>
</protein>
<comment type="caution">
    <text evidence="2">The sequence shown here is derived from an EMBL/GenBank/DDBJ whole genome shotgun (WGS) entry which is preliminary data.</text>
</comment>
<reference evidence="2 3" key="1">
    <citation type="submission" date="2022-01" db="EMBL/GenBank/DDBJ databases">
        <title>Dethiosulfovibrio faecalis sp. nov., a novel proteolytic, non-sulfur-reducing bacterium isolated from a marine aquaculture solid waste bioreactor.</title>
        <authorList>
            <person name="Grabowski S."/>
            <person name="Apolinario E."/>
            <person name="Schneider N."/>
            <person name="Marshall C.W."/>
            <person name="Sowers K.R."/>
        </authorList>
    </citation>
    <scope>NUCLEOTIDE SEQUENCE [LARGE SCALE GENOMIC DNA]</scope>
    <source>
        <strain evidence="2 3">DSM 12537</strain>
    </source>
</reference>
<dbReference type="SUPFAM" id="SSF55826">
    <property type="entry name" value="YbaK/ProRS associated domain"/>
    <property type="match status" value="1"/>
</dbReference>
<sequence>MENEALKKVRSFLESKGYDGTIHHTDDTIFTVEDASRAVGAPPEEILKSLIFMVSGDPVLILMSGDNRVDPKRIASIMGTANSKVKMAQPDYVYSNFGYKVGGVPPVGYLPSLTALVDEELSRFDVVWAAAGTDHDFFPISPELLLEYTEGRMVSLKK</sequence>
<dbReference type="RefSeq" id="WP_236097723.1">
    <property type="nucleotide sequence ID" value="NZ_JAKGUD010000001.1"/>
</dbReference>
<name>A0ABS9EJJ9_9BACT</name>
<evidence type="ECO:0000313" key="3">
    <source>
        <dbReference type="Proteomes" id="UP001200430"/>
    </source>
</evidence>
<dbReference type="Proteomes" id="UP001200430">
    <property type="component" value="Unassembled WGS sequence"/>
</dbReference>
<dbReference type="InterPro" id="IPR036754">
    <property type="entry name" value="YbaK/aa-tRNA-synt-asso_dom_sf"/>
</dbReference>
<dbReference type="EMBL" id="JAKGUD010000001">
    <property type="protein sequence ID" value="MCF4141373.1"/>
    <property type="molecule type" value="Genomic_DNA"/>
</dbReference>
<keyword evidence="3" id="KW-1185">Reference proteome</keyword>
<gene>
    <name evidence="2" type="ORF">L2W38_00880</name>
</gene>
<organism evidence="2 3">
    <name type="scientific">Dethiosulfovibrio marinus</name>
    <dbReference type="NCBI Taxonomy" id="133532"/>
    <lineage>
        <taxon>Bacteria</taxon>
        <taxon>Thermotogati</taxon>
        <taxon>Synergistota</taxon>
        <taxon>Synergistia</taxon>
        <taxon>Synergistales</taxon>
        <taxon>Dethiosulfovibrionaceae</taxon>
        <taxon>Dethiosulfovibrio</taxon>
    </lineage>
</organism>
<evidence type="ECO:0000313" key="2">
    <source>
        <dbReference type="EMBL" id="MCF4141373.1"/>
    </source>
</evidence>
<feature type="domain" description="YbaK/aminoacyl-tRNA synthetase-associated" evidence="1">
    <location>
        <begin position="29"/>
        <end position="146"/>
    </location>
</feature>
<dbReference type="Pfam" id="PF04073">
    <property type="entry name" value="tRNA_edit"/>
    <property type="match status" value="1"/>
</dbReference>
<dbReference type="Gene3D" id="3.90.960.10">
    <property type="entry name" value="YbaK/aminoacyl-tRNA synthetase-associated domain"/>
    <property type="match status" value="1"/>
</dbReference>